<evidence type="ECO:0000313" key="6">
    <source>
        <dbReference type="EMBL" id="EAR83337.2"/>
    </source>
</evidence>
<gene>
    <name evidence="6" type="ORF">TTHERM_00947640</name>
</gene>
<feature type="transmembrane region" description="Helical" evidence="5">
    <location>
        <begin position="67"/>
        <end position="91"/>
    </location>
</feature>
<evidence type="ECO:0000256" key="4">
    <source>
        <dbReference type="ARBA" id="ARBA00023136"/>
    </source>
</evidence>
<name>I7MCD8_TETTS</name>
<dbReference type="AlphaFoldDB" id="I7MCD8"/>
<keyword evidence="7" id="KW-1185">Reference proteome</keyword>
<keyword evidence="3 5" id="KW-1133">Transmembrane helix</keyword>
<dbReference type="GeneID" id="7830428"/>
<dbReference type="EMBL" id="GG662452">
    <property type="protein sequence ID" value="EAR83337.2"/>
    <property type="molecule type" value="Genomic_DNA"/>
</dbReference>
<accession>I7MCD8</accession>
<dbReference type="Proteomes" id="UP000009168">
    <property type="component" value="Unassembled WGS sequence"/>
</dbReference>
<reference evidence="7" key="1">
    <citation type="journal article" date="2006" name="PLoS Biol.">
        <title>Macronuclear genome sequence of the ciliate Tetrahymena thermophila, a model eukaryote.</title>
        <authorList>
            <person name="Eisen J.A."/>
            <person name="Coyne R.S."/>
            <person name="Wu M."/>
            <person name="Wu D."/>
            <person name="Thiagarajan M."/>
            <person name="Wortman J.R."/>
            <person name="Badger J.H."/>
            <person name="Ren Q."/>
            <person name="Amedeo P."/>
            <person name="Jones K.M."/>
            <person name="Tallon L.J."/>
            <person name="Delcher A.L."/>
            <person name="Salzberg S.L."/>
            <person name="Silva J.C."/>
            <person name="Haas B.J."/>
            <person name="Majoros W.H."/>
            <person name="Farzad M."/>
            <person name="Carlton J.M."/>
            <person name="Smith R.K. Jr."/>
            <person name="Garg J."/>
            <person name="Pearlman R.E."/>
            <person name="Karrer K.M."/>
            <person name="Sun L."/>
            <person name="Manning G."/>
            <person name="Elde N.C."/>
            <person name="Turkewitz A.P."/>
            <person name="Asai D.J."/>
            <person name="Wilkes D.E."/>
            <person name="Wang Y."/>
            <person name="Cai H."/>
            <person name="Collins K."/>
            <person name="Stewart B.A."/>
            <person name="Lee S.R."/>
            <person name="Wilamowska K."/>
            <person name="Weinberg Z."/>
            <person name="Ruzzo W.L."/>
            <person name="Wloga D."/>
            <person name="Gaertig J."/>
            <person name="Frankel J."/>
            <person name="Tsao C.-C."/>
            <person name="Gorovsky M.A."/>
            <person name="Keeling P.J."/>
            <person name="Waller R.F."/>
            <person name="Patron N.J."/>
            <person name="Cherry J.M."/>
            <person name="Stover N.A."/>
            <person name="Krieger C.J."/>
            <person name="del Toro C."/>
            <person name="Ryder H.F."/>
            <person name="Williamson S.C."/>
            <person name="Barbeau R.A."/>
            <person name="Hamilton E.P."/>
            <person name="Orias E."/>
        </authorList>
    </citation>
    <scope>NUCLEOTIDE SEQUENCE [LARGE SCALE GENOMIC DNA]</scope>
    <source>
        <strain evidence="7">SB210</strain>
    </source>
</reference>
<dbReference type="InParanoid" id="I7MCD8"/>
<keyword evidence="4 5" id="KW-0472">Membrane</keyword>
<feature type="transmembrane region" description="Helical" evidence="5">
    <location>
        <begin position="155"/>
        <end position="174"/>
    </location>
</feature>
<dbReference type="Pfam" id="PF01027">
    <property type="entry name" value="Bax1-I"/>
    <property type="match status" value="1"/>
</dbReference>
<dbReference type="PANTHER" id="PTHR23291:SF47">
    <property type="entry name" value="TRANSMEMBRANE BAX INHIBITOR MOTIF CONTAINING 7"/>
    <property type="match status" value="1"/>
</dbReference>
<dbReference type="OrthoDB" id="7933078at2759"/>
<evidence type="ECO:0000256" key="3">
    <source>
        <dbReference type="ARBA" id="ARBA00022989"/>
    </source>
</evidence>
<evidence type="ECO:0000313" key="7">
    <source>
        <dbReference type="Proteomes" id="UP000009168"/>
    </source>
</evidence>
<keyword evidence="2 5" id="KW-0812">Transmembrane</keyword>
<feature type="transmembrane region" description="Helical" evidence="5">
    <location>
        <begin position="36"/>
        <end position="55"/>
    </location>
</feature>
<sequence length="251" mass="28865">MDSFSQTNYSQENQYQESQQHGNILKNVRLGFVRKVFSILSIQLAFTALMIFMSQQSRSFRLFQAQNVWLFTLSTVLTVAISIGMYCVPALTKKVPINYFALGLFTVCEGYTVSAFTLQYSKLVVLQAGFLTAGATILLFLYACTTKKDVTIMNSSLFMFISSLLLVSIMNFFFRSELLVMLIQYATVLIYSFYLIYDIQIIMGDKTLKLDIDNYILGSLIIYIDIIKIFLKVLQLLGQKEEKEKERERKK</sequence>
<dbReference type="InterPro" id="IPR006214">
    <property type="entry name" value="Bax_inhibitor_1-related"/>
</dbReference>
<evidence type="ECO:0000256" key="1">
    <source>
        <dbReference type="ARBA" id="ARBA00004141"/>
    </source>
</evidence>
<feature type="transmembrane region" description="Helical" evidence="5">
    <location>
        <begin position="97"/>
        <end position="116"/>
    </location>
</feature>
<comment type="similarity">
    <text evidence="5">Belongs to the BI1 family.</text>
</comment>
<protein>
    <submittedName>
        <fullName evidence="6">Inhibitor of apoptosis-promoting Bax1 protein</fullName>
    </submittedName>
</protein>
<proteinExistence type="inferred from homology"/>
<dbReference type="KEGG" id="tet:TTHERM_00947640"/>
<feature type="transmembrane region" description="Helical" evidence="5">
    <location>
        <begin position="123"/>
        <end position="143"/>
    </location>
</feature>
<evidence type="ECO:0000256" key="2">
    <source>
        <dbReference type="ARBA" id="ARBA00022692"/>
    </source>
</evidence>
<feature type="transmembrane region" description="Helical" evidence="5">
    <location>
        <begin position="181"/>
        <end position="203"/>
    </location>
</feature>
<dbReference type="GO" id="GO:0016020">
    <property type="term" value="C:membrane"/>
    <property type="evidence" value="ECO:0007669"/>
    <property type="project" value="UniProtKB-SubCell"/>
</dbReference>
<dbReference type="PANTHER" id="PTHR23291">
    <property type="entry name" value="BAX INHIBITOR-RELATED"/>
    <property type="match status" value="1"/>
</dbReference>
<dbReference type="RefSeq" id="XP_001031000.2">
    <property type="nucleotide sequence ID" value="XM_001031000.2"/>
</dbReference>
<comment type="subcellular location">
    <subcellularLocation>
        <location evidence="1">Membrane</location>
        <topology evidence="1">Multi-pass membrane protein</topology>
    </subcellularLocation>
</comment>
<dbReference type="eggNOG" id="KOG2322">
    <property type="taxonomic scope" value="Eukaryota"/>
</dbReference>
<evidence type="ECO:0000256" key="5">
    <source>
        <dbReference type="RuleBase" id="RU004379"/>
    </source>
</evidence>
<organism evidence="6 7">
    <name type="scientific">Tetrahymena thermophila (strain SB210)</name>
    <dbReference type="NCBI Taxonomy" id="312017"/>
    <lineage>
        <taxon>Eukaryota</taxon>
        <taxon>Sar</taxon>
        <taxon>Alveolata</taxon>
        <taxon>Ciliophora</taxon>
        <taxon>Intramacronucleata</taxon>
        <taxon>Oligohymenophorea</taxon>
        <taxon>Hymenostomatida</taxon>
        <taxon>Tetrahymenina</taxon>
        <taxon>Tetrahymenidae</taxon>
        <taxon>Tetrahymena</taxon>
    </lineage>
</organism>